<dbReference type="InterPro" id="IPR023865">
    <property type="entry name" value="Aliphatic_acid_kinase_CS"/>
</dbReference>
<dbReference type="InterPro" id="IPR000890">
    <property type="entry name" value="Aliphatic_acid_kin_short-chain"/>
</dbReference>
<dbReference type="InterPro" id="IPR004372">
    <property type="entry name" value="Ac/propionate_kinase"/>
</dbReference>
<protein>
    <recommendedName>
        <fullName evidence="6">Acetate kinase</fullName>
        <ecNumber evidence="6">2.7.2.1</ecNumber>
    </recommendedName>
    <alternativeName>
        <fullName evidence="6">Acetokinase</fullName>
    </alternativeName>
</protein>
<evidence type="ECO:0000313" key="12">
    <source>
        <dbReference type="Proteomes" id="UP001059349"/>
    </source>
</evidence>
<dbReference type="GO" id="GO:0006083">
    <property type="term" value="P:acetate metabolic process"/>
    <property type="evidence" value="ECO:0007669"/>
    <property type="project" value="TreeGrafter"/>
</dbReference>
<keyword evidence="5 6" id="KW-0067">ATP-binding</keyword>
<evidence type="ECO:0000256" key="6">
    <source>
        <dbReference type="HAMAP-Rule" id="MF_00020"/>
    </source>
</evidence>
<reference evidence="10" key="2">
    <citation type="submission" date="2022-07" db="EMBL/GenBank/DDBJ databases">
        <title>Complete genome of Mycoplasma hyosynoviae B1.</title>
        <authorList>
            <person name="Spergser J."/>
        </authorList>
    </citation>
    <scope>NUCLEOTIDE SEQUENCE</scope>
    <source>
        <strain evidence="10">B1</strain>
    </source>
</reference>
<dbReference type="EMBL" id="JASBCP010000004">
    <property type="protein sequence ID" value="MDI3048142.1"/>
    <property type="molecule type" value="Genomic_DNA"/>
</dbReference>
<feature type="binding site" evidence="6">
    <location>
        <begin position="279"/>
        <end position="281"/>
    </location>
    <ligand>
        <name>ATP</name>
        <dbReference type="ChEBI" id="CHEBI:30616"/>
    </ligand>
</feature>
<dbReference type="Pfam" id="PF00871">
    <property type="entry name" value="Acetate_kinase"/>
    <property type="match status" value="1"/>
</dbReference>
<keyword evidence="6" id="KW-0963">Cytoplasm</keyword>
<evidence type="ECO:0000313" key="9">
    <source>
        <dbReference type="EMBL" id="TDU96009.1"/>
    </source>
</evidence>
<dbReference type="PROSITE" id="PS01075">
    <property type="entry name" value="ACETATE_KINASE_1"/>
    <property type="match status" value="1"/>
</dbReference>
<accession>A0A063YAJ8</accession>
<evidence type="ECO:0000256" key="5">
    <source>
        <dbReference type="ARBA" id="ARBA00022840"/>
    </source>
</evidence>
<comment type="subcellular location">
    <subcellularLocation>
        <location evidence="6">Cytoplasm</location>
    </subcellularLocation>
</comment>
<dbReference type="PANTHER" id="PTHR21060:SF15">
    <property type="entry name" value="ACETATE KINASE-RELATED"/>
    <property type="match status" value="1"/>
</dbReference>
<feature type="binding site" evidence="6">
    <location>
        <position position="89"/>
    </location>
    <ligand>
        <name>substrate</name>
    </ligand>
</feature>
<comment type="subunit">
    <text evidence="6">Homodimer.</text>
</comment>
<dbReference type="EC" id="2.7.2.1" evidence="6"/>
<dbReference type="EMBL" id="SOCH01000006">
    <property type="protein sequence ID" value="TDU96009.1"/>
    <property type="molecule type" value="Genomic_DNA"/>
</dbReference>
<dbReference type="EMBL" id="CP101127">
    <property type="protein sequence ID" value="UTO26253.1"/>
    <property type="molecule type" value="Genomic_DNA"/>
</dbReference>
<evidence type="ECO:0000256" key="1">
    <source>
        <dbReference type="ARBA" id="ARBA00008748"/>
    </source>
</evidence>
<name>A0A063YAJ8_9BACT</name>
<comment type="cofactor">
    <cofactor evidence="6">
        <name>Mg(2+)</name>
        <dbReference type="ChEBI" id="CHEBI:18420"/>
    </cofactor>
    <cofactor evidence="6">
        <name>Mn(2+)</name>
        <dbReference type="ChEBI" id="CHEBI:29035"/>
    </cofactor>
    <text evidence="6">Mg(2+). Can also accept Mn(2+).</text>
</comment>
<reference evidence="9 11" key="1">
    <citation type="submission" date="2019-03" db="EMBL/GenBank/DDBJ databases">
        <title>Genomic Encyclopedia of Archaeal and Bacterial Type Strains, Phase II (KMG-II): from individual species to whole genera.</title>
        <authorList>
            <person name="Goeker M."/>
        </authorList>
    </citation>
    <scope>NUCLEOTIDE SEQUENCE [LARGE SCALE GENOMIC DNA]</scope>
    <source>
        <strain evidence="9 11">ATCC 25591</strain>
    </source>
</reference>
<evidence type="ECO:0000313" key="8">
    <source>
        <dbReference type="EMBL" id="MDI3048142.1"/>
    </source>
</evidence>
<dbReference type="PIRSF" id="PIRSF000722">
    <property type="entry name" value="Acetate_prop_kin"/>
    <property type="match status" value="1"/>
</dbReference>
<dbReference type="Gene3D" id="3.30.420.40">
    <property type="match status" value="2"/>
</dbReference>
<proteinExistence type="inferred from homology"/>
<evidence type="ECO:0000256" key="2">
    <source>
        <dbReference type="ARBA" id="ARBA00022679"/>
    </source>
</evidence>
<evidence type="ECO:0000313" key="10">
    <source>
        <dbReference type="EMBL" id="UTO26253.1"/>
    </source>
</evidence>
<keyword evidence="4 6" id="KW-0418">Kinase</keyword>
<keyword evidence="3 6" id="KW-0547">Nucleotide-binding</keyword>
<keyword evidence="2 6" id="KW-0808">Transferase</keyword>
<comment type="pathway">
    <text evidence="6">Metabolic intermediate biosynthesis; acetyl-CoA biosynthesis; acetyl-CoA from acetate: step 1/2.</text>
</comment>
<feature type="site" description="Transition state stabilizer" evidence="6">
    <location>
        <position position="178"/>
    </location>
</feature>
<evidence type="ECO:0000256" key="3">
    <source>
        <dbReference type="ARBA" id="ARBA00022741"/>
    </source>
</evidence>
<organism evidence="10 12">
    <name type="scientific">Metamycoplasma hyosynoviae</name>
    <dbReference type="NCBI Taxonomy" id="29559"/>
    <lineage>
        <taxon>Bacteria</taxon>
        <taxon>Bacillati</taxon>
        <taxon>Mycoplasmatota</taxon>
        <taxon>Mycoplasmoidales</taxon>
        <taxon>Metamycoplasmataceae</taxon>
        <taxon>Metamycoplasma</taxon>
    </lineage>
</organism>
<dbReference type="NCBIfam" id="TIGR00016">
    <property type="entry name" value="ackA"/>
    <property type="match status" value="1"/>
</dbReference>
<dbReference type="Proteomes" id="UP000294882">
    <property type="component" value="Unassembled WGS sequence"/>
</dbReference>
<dbReference type="RefSeq" id="WP_036440902.1">
    <property type="nucleotide sequence ID" value="NZ_CP101127.1"/>
</dbReference>
<comment type="catalytic activity">
    <reaction evidence="6">
        <text>acetate + ATP = acetyl phosphate + ADP</text>
        <dbReference type="Rhea" id="RHEA:11352"/>
        <dbReference type="ChEBI" id="CHEBI:22191"/>
        <dbReference type="ChEBI" id="CHEBI:30089"/>
        <dbReference type="ChEBI" id="CHEBI:30616"/>
        <dbReference type="ChEBI" id="CHEBI:456216"/>
        <dbReference type="EC" id="2.7.2.1"/>
    </reaction>
</comment>
<reference evidence="8" key="3">
    <citation type="submission" date="2023-04" db="EMBL/GenBank/DDBJ databases">
        <title>Genomes of recent Mycoplasma hyosynoviae isolates 2023.</title>
        <authorList>
            <person name="Spergser J."/>
        </authorList>
    </citation>
    <scope>NUCLEOTIDE SEQUENCE</scope>
    <source>
        <strain evidence="8">SN1J23N</strain>
    </source>
</reference>
<dbReference type="GO" id="GO:0005737">
    <property type="term" value="C:cytoplasm"/>
    <property type="evidence" value="ECO:0007669"/>
    <property type="project" value="UniProtKB-SubCell"/>
</dbReference>
<feature type="active site" description="Proton donor/acceptor" evidence="6">
    <location>
        <position position="146"/>
    </location>
</feature>
<dbReference type="GO" id="GO:0000287">
    <property type="term" value="F:magnesium ion binding"/>
    <property type="evidence" value="ECO:0007669"/>
    <property type="project" value="UniProtKB-UniRule"/>
</dbReference>
<dbReference type="GO" id="GO:0008776">
    <property type="term" value="F:acetate kinase activity"/>
    <property type="evidence" value="ECO:0007669"/>
    <property type="project" value="UniProtKB-UniRule"/>
</dbReference>
<feature type="binding site" evidence="6">
    <location>
        <position position="382"/>
    </location>
    <ligand>
        <name>Mg(2+)</name>
        <dbReference type="ChEBI" id="CHEBI:18420"/>
    </ligand>
</feature>
<dbReference type="AlphaFoldDB" id="A0A063YAJ8"/>
<evidence type="ECO:0000256" key="4">
    <source>
        <dbReference type="ARBA" id="ARBA00022777"/>
    </source>
</evidence>
<dbReference type="InterPro" id="IPR043129">
    <property type="entry name" value="ATPase_NBD"/>
</dbReference>
<keyword evidence="6" id="KW-0479">Metal-binding</keyword>
<keyword evidence="6" id="KW-0460">Magnesium</keyword>
<dbReference type="GO" id="GO:0005524">
    <property type="term" value="F:ATP binding"/>
    <property type="evidence" value="ECO:0007669"/>
    <property type="project" value="UniProtKB-KW"/>
</dbReference>
<gene>
    <name evidence="6" type="primary">ackA</name>
    <name evidence="9" type="ORF">JN03_0626</name>
    <name evidence="10" type="ORF">NMG93_01620</name>
    <name evidence="8" type="ORF">QJ129_02595</name>
</gene>
<sequence length="398" mass="45140">MKQNILIINAGSSSIKWTLFDVELNVIAKGLVERIKERKSFLTISIKEEKHTEQTKLASFDEAVKALIEQWKKYNVIHDYDDITHISFRIVNGGPHLQETCSVTETAINHLKDALDLAPVHNKGAIETIEAIQKVFVKTNKTLHFDTTFHKTLDKVEYAYPIDKELTEKLNIRRYGFHGLNHHYITLKMQSILGKDKVNIVNMHIGNGASLCAIKDSKSFATSMGFTPLAGIMMGTRSGDVDVSIVPYIVKHTHYKLDDVMKMLNEKSGLLGVSGVSQDFRDINKLKAENSDVKFAYDLYVQKIVDYLAMYLNKFETKPDAIVFTAGVAENNASLRFDIINKIHFINLKINEDANNTTTFDDYKLISDSKSEIAVYVVRANEELYLAQEAKEILLEEK</sequence>
<feature type="binding site" evidence="6">
    <location>
        <begin position="204"/>
        <end position="208"/>
    </location>
    <ligand>
        <name>ATP</name>
        <dbReference type="ChEBI" id="CHEBI:30616"/>
    </ligand>
</feature>
<dbReference type="Proteomes" id="UP001059349">
    <property type="component" value="Chromosome"/>
</dbReference>
<dbReference type="Proteomes" id="UP001233782">
    <property type="component" value="Unassembled WGS sequence"/>
</dbReference>
<dbReference type="PANTHER" id="PTHR21060">
    <property type="entry name" value="ACETATE KINASE"/>
    <property type="match status" value="1"/>
</dbReference>
<feature type="site" description="Transition state stabilizer" evidence="6">
    <location>
        <position position="237"/>
    </location>
</feature>
<evidence type="ECO:0000313" key="11">
    <source>
        <dbReference type="Proteomes" id="UP000294882"/>
    </source>
</evidence>
<feature type="binding site" evidence="6">
    <location>
        <position position="16"/>
    </location>
    <ligand>
        <name>ATP</name>
        <dbReference type="ChEBI" id="CHEBI:30616"/>
    </ligand>
</feature>
<dbReference type="GO" id="GO:0006085">
    <property type="term" value="P:acetyl-CoA biosynthetic process"/>
    <property type="evidence" value="ECO:0007669"/>
    <property type="project" value="UniProtKB-UniRule"/>
</dbReference>
<dbReference type="GeneID" id="75105171"/>
<comment type="similarity">
    <text evidence="1 6 7">Belongs to the acetokinase family.</text>
</comment>
<feature type="binding site" evidence="6">
    <location>
        <position position="9"/>
    </location>
    <ligand>
        <name>Mg(2+)</name>
        <dbReference type="ChEBI" id="CHEBI:18420"/>
    </ligand>
</feature>
<comment type="caution">
    <text evidence="6">Lacks conserved residue(s) required for the propagation of feature annotation.</text>
</comment>
<dbReference type="UniPathway" id="UPA00340">
    <property type="reaction ID" value="UER00458"/>
</dbReference>
<comment type="function">
    <text evidence="6">Catalyzes the formation of acetyl phosphate from acetate and ATP. Can also catalyze the reverse reaction.</text>
</comment>
<dbReference type="STRING" id="29559.NPL3_00640"/>
<evidence type="ECO:0000256" key="7">
    <source>
        <dbReference type="RuleBase" id="RU003835"/>
    </source>
</evidence>
<dbReference type="PRINTS" id="PR00471">
    <property type="entry name" value="ACETATEKNASE"/>
</dbReference>
<dbReference type="SUPFAM" id="SSF53067">
    <property type="entry name" value="Actin-like ATPase domain"/>
    <property type="match status" value="2"/>
</dbReference>
<dbReference type="HAMAP" id="MF_00020">
    <property type="entry name" value="Acetate_kinase"/>
    <property type="match status" value="1"/>
</dbReference>